<name>A0A835AMM9_9POAL</name>
<dbReference type="OrthoDB" id="695738at2759"/>
<evidence type="ECO:0000313" key="3">
    <source>
        <dbReference type="Proteomes" id="UP000636709"/>
    </source>
</evidence>
<gene>
    <name evidence="2" type="ORF">HU200_056020</name>
</gene>
<evidence type="ECO:0000256" key="1">
    <source>
        <dbReference type="SAM" id="SignalP"/>
    </source>
</evidence>
<keyword evidence="3" id="KW-1185">Reference proteome</keyword>
<feature type="signal peptide" evidence="1">
    <location>
        <begin position="1"/>
        <end position="21"/>
    </location>
</feature>
<reference evidence="2" key="1">
    <citation type="submission" date="2020-07" db="EMBL/GenBank/DDBJ databases">
        <title>Genome sequence and genetic diversity analysis of an under-domesticated orphan crop, white fonio (Digitaria exilis).</title>
        <authorList>
            <person name="Bennetzen J.L."/>
            <person name="Chen S."/>
            <person name="Ma X."/>
            <person name="Wang X."/>
            <person name="Yssel A.E.J."/>
            <person name="Chaluvadi S.R."/>
            <person name="Johnson M."/>
            <person name="Gangashetty P."/>
            <person name="Hamidou F."/>
            <person name="Sanogo M.D."/>
            <person name="Zwaenepoel A."/>
            <person name="Wallace J."/>
            <person name="Van De Peer Y."/>
            <person name="Van Deynze A."/>
        </authorList>
    </citation>
    <scope>NUCLEOTIDE SEQUENCE</scope>
    <source>
        <tissue evidence="2">Leaves</tissue>
    </source>
</reference>
<organism evidence="2 3">
    <name type="scientific">Digitaria exilis</name>
    <dbReference type="NCBI Taxonomy" id="1010633"/>
    <lineage>
        <taxon>Eukaryota</taxon>
        <taxon>Viridiplantae</taxon>
        <taxon>Streptophyta</taxon>
        <taxon>Embryophyta</taxon>
        <taxon>Tracheophyta</taxon>
        <taxon>Spermatophyta</taxon>
        <taxon>Magnoliopsida</taxon>
        <taxon>Liliopsida</taxon>
        <taxon>Poales</taxon>
        <taxon>Poaceae</taxon>
        <taxon>PACMAD clade</taxon>
        <taxon>Panicoideae</taxon>
        <taxon>Panicodae</taxon>
        <taxon>Paniceae</taxon>
        <taxon>Anthephorinae</taxon>
        <taxon>Digitaria</taxon>
    </lineage>
</organism>
<comment type="caution">
    <text evidence="2">The sequence shown here is derived from an EMBL/GenBank/DDBJ whole genome shotgun (WGS) entry which is preliminary data.</text>
</comment>
<feature type="chain" id="PRO_5032297425" description="TNFR-Cys domain-containing protein" evidence="1">
    <location>
        <begin position="22"/>
        <end position="121"/>
    </location>
</feature>
<dbReference type="Proteomes" id="UP000636709">
    <property type="component" value="Unassembled WGS sequence"/>
</dbReference>
<keyword evidence="1" id="KW-0732">Signal</keyword>
<evidence type="ECO:0008006" key="4">
    <source>
        <dbReference type="Google" id="ProtNLM"/>
    </source>
</evidence>
<dbReference type="EMBL" id="JACEFO010002380">
    <property type="protein sequence ID" value="KAF8662435.1"/>
    <property type="molecule type" value="Genomic_DNA"/>
</dbReference>
<sequence>MTILVLLVFGIGSLLVMPAHCRQSSQLFQGENMKSTPTPANSTSILESKIQVVFCFKNLCAWDKGSLSVCYCCVKPQECYHSATECQAHCPSCNPKCQVQSSADPVMETHSSNLKTMGTLF</sequence>
<accession>A0A835AMM9</accession>
<dbReference type="AlphaFoldDB" id="A0A835AMM9"/>
<proteinExistence type="predicted"/>
<protein>
    <recommendedName>
        <fullName evidence="4">TNFR-Cys domain-containing protein</fullName>
    </recommendedName>
</protein>
<evidence type="ECO:0000313" key="2">
    <source>
        <dbReference type="EMBL" id="KAF8662435.1"/>
    </source>
</evidence>